<feature type="transmembrane region" description="Helical" evidence="11">
    <location>
        <begin position="473"/>
        <end position="490"/>
    </location>
</feature>
<organism evidence="13 14">
    <name type="scientific">Vitrella brassicaformis (strain CCMP3155)</name>
    <dbReference type="NCBI Taxonomy" id="1169540"/>
    <lineage>
        <taxon>Eukaryota</taxon>
        <taxon>Sar</taxon>
        <taxon>Alveolata</taxon>
        <taxon>Colpodellida</taxon>
        <taxon>Vitrellaceae</taxon>
        <taxon>Vitrella</taxon>
    </lineage>
</organism>
<dbReference type="InterPro" id="IPR006153">
    <property type="entry name" value="Cation/H_exchanger_TM"/>
</dbReference>
<dbReference type="Proteomes" id="UP000041254">
    <property type="component" value="Unassembled WGS sequence"/>
</dbReference>
<feature type="transmembrane region" description="Helical" evidence="11">
    <location>
        <begin position="418"/>
        <end position="435"/>
    </location>
</feature>
<feature type="transmembrane region" description="Helical" evidence="11">
    <location>
        <begin position="213"/>
        <end position="236"/>
    </location>
</feature>
<evidence type="ECO:0000256" key="2">
    <source>
        <dbReference type="ARBA" id="ARBA00022448"/>
    </source>
</evidence>
<keyword evidence="2" id="KW-0813">Transport</keyword>
<feature type="transmembrane region" description="Helical" evidence="11">
    <location>
        <begin position="287"/>
        <end position="306"/>
    </location>
</feature>
<keyword evidence="6" id="KW-0915">Sodium</keyword>
<dbReference type="PROSITE" id="PS51671">
    <property type="entry name" value="ACT"/>
    <property type="match status" value="1"/>
</dbReference>
<feature type="transmembrane region" description="Helical" evidence="11">
    <location>
        <begin position="256"/>
        <end position="275"/>
    </location>
</feature>
<dbReference type="Pfam" id="PF00999">
    <property type="entry name" value="Na_H_Exchanger"/>
    <property type="match status" value="1"/>
</dbReference>
<sequence>MAGQSFVSMLRVGGFLGILWASSKLMRLIGVSTILAEILVGMAMGPQVAKVLPHAYDRPAAEFQYNCGDKLWAKDNMAKWKDGGFSEDGKWVIKSHRRLQQAPPLLNDTMATTVVDGPLYLSDVENTVPDSDLLEQAPSWRGRGEVSRAVERRRLASDGDECKDVTEDHQCCHDQTHHGQNLPSIFVLIGQAGVALMIFESGMHFDFGKVRQVGGGALVVALIGTLLPIGLGMLFVYMLEGFDGSVVYSDENKSGLAAGVSLAPTSVGIALKLLMETKQLGTDYGQAVITAAFADDVLSLLAFIVLEQLKPGEEITFQVVGVPAITSVALLVFGAFAAVKIYPKYLPKILHKIKEDPKQSFQPRDALLLVTMFATLIGFAELSVVAKASHLLGCFVAGMCFTGVHRAHHIWKTQTKRITAWMVRLFFGATVGFAIPTKELGTIDAFWKGVVLAVFPAIGAKVVSGLHMGPAKWVVGWAMVGRAEFAYFIAESAVNGNLTTPQVFAQIIWALLICTAVSPFLFKFVLLQQMKKKSPVRSPYIRFRGFQEGDRGKPSHNDNSFRVQIAAPHKTGVIFEIVELLHDVSLDILAIDVHSDGETDIGVYTVVPRGGKGVVDEEKLKEVQHNIVDALDHHDARVVFLPGMVRPSLAPLCKISLLTSHHPDLMPNLLQLFAEETVTIEQGNVEQLEGLGATYACVFLCRQFDTQSRVRAQNGPADAGSKPAEIMFTEEKLNKIRTRICDIFDAIGLRGEVMCISLDPEQAGPTGDIAHDPFQIHTSSEQLEKVRLTFDPASERTPVMCSNLLSKVTELLHDKSLNLVAARISPAQWLLYMDDATQYRRSQGSPPVSPTAGKGKGKGKSKEKQSVERQAAAAAAAAAEGEGEGPSLEFDREQQGKPMFGVPADQLSGGRVEDVELLKQIRQVLKDFGLETATVRAETVRNDSKLLSFAL</sequence>
<dbReference type="VEuPathDB" id="CryptoDB:Vbra_12541"/>
<dbReference type="PANTHER" id="PTHR43562">
    <property type="entry name" value="NAPA-TYPE SODIUM/HYDROGEN ANTIPORTER"/>
    <property type="match status" value="1"/>
</dbReference>
<dbReference type="GO" id="GO:0006814">
    <property type="term" value="P:sodium ion transport"/>
    <property type="evidence" value="ECO:0007669"/>
    <property type="project" value="UniProtKB-KW"/>
</dbReference>
<feature type="transmembrane region" description="Helical" evidence="11">
    <location>
        <begin position="388"/>
        <end position="406"/>
    </location>
</feature>
<name>A0A0G4ENS2_VITBC</name>
<feature type="domain" description="ACT" evidence="12">
    <location>
        <begin position="562"/>
        <end position="643"/>
    </location>
</feature>
<evidence type="ECO:0000256" key="1">
    <source>
        <dbReference type="ARBA" id="ARBA00004141"/>
    </source>
</evidence>
<protein>
    <recommendedName>
        <fullName evidence="12">ACT domain-containing protein</fullName>
    </recommendedName>
</protein>
<evidence type="ECO:0000256" key="11">
    <source>
        <dbReference type="SAM" id="Phobius"/>
    </source>
</evidence>
<keyword evidence="3" id="KW-0050">Antiport</keyword>
<evidence type="ECO:0000259" key="12">
    <source>
        <dbReference type="PROSITE" id="PS51671"/>
    </source>
</evidence>
<feature type="transmembrane region" description="Helical" evidence="11">
    <location>
        <begin position="447"/>
        <end position="466"/>
    </location>
</feature>
<evidence type="ECO:0000313" key="13">
    <source>
        <dbReference type="EMBL" id="CEL99258.1"/>
    </source>
</evidence>
<dbReference type="EMBL" id="CDMY01000276">
    <property type="protein sequence ID" value="CEL99258.1"/>
    <property type="molecule type" value="Genomic_DNA"/>
</dbReference>
<evidence type="ECO:0000256" key="9">
    <source>
        <dbReference type="ARBA" id="ARBA00023201"/>
    </source>
</evidence>
<feature type="transmembrane region" description="Helical" evidence="11">
    <location>
        <begin position="363"/>
        <end position="382"/>
    </location>
</feature>
<dbReference type="GO" id="GO:0016020">
    <property type="term" value="C:membrane"/>
    <property type="evidence" value="ECO:0007669"/>
    <property type="project" value="UniProtKB-SubCell"/>
</dbReference>
<evidence type="ECO:0000256" key="5">
    <source>
        <dbReference type="ARBA" id="ARBA00022989"/>
    </source>
</evidence>
<feature type="transmembrane region" description="Helical" evidence="11">
    <location>
        <begin position="182"/>
        <end position="201"/>
    </location>
</feature>
<evidence type="ECO:0000256" key="6">
    <source>
        <dbReference type="ARBA" id="ARBA00023053"/>
    </source>
</evidence>
<keyword evidence="14" id="KW-1185">Reference proteome</keyword>
<feature type="transmembrane region" description="Helical" evidence="11">
    <location>
        <begin position="318"/>
        <end position="342"/>
    </location>
</feature>
<accession>A0A0G4ENS2</accession>
<reference evidence="13 14" key="1">
    <citation type="submission" date="2014-11" db="EMBL/GenBank/DDBJ databases">
        <authorList>
            <person name="Zhu J."/>
            <person name="Qi W."/>
            <person name="Song R."/>
        </authorList>
    </citation>
    <scope>NUCLEOTIDE SEQUENCE [LARGE SCALE GENOMIC DNA]</scope>
</reference>
<evidence type="ECO:0000256" key="4">
    <source>
        <dbReference type="ARBA" id="ARBA00022692"/>
    </source>
</evidence>
<evidence type="ECO:0000256" key="3">
    <source>
        <dbReference type="ARBA" id="ARBA00022449"/>
    </source>
</evidence>
<evidence type="ECO:0000256" key="8">
    <source>
        <dbReference type="ARBA" id="ARBA00023136"/>
    </source>
</evidence>
<evidence type="ECO:0000313" key="14">
    <source>
        <dbReference type="Proteomes" id="UP000041254"/>
    </source>
</evidence>
<keyword evidence="5 11" id="KW-1133">Transmembrane helix</keyword>
<evidence type="ECO:0000256" key="10">
    <source>
        <dbReference type="SAM" id="MobiDB-lite"/>
    </source>
</evidence>
<dbReference type="InterPro" id="IPR038770">
    <property type="entry name" value="Na+/solute_symporter_sf"/>
</dbReference>
<dbReference type="OrthoDB" id="1288932at2759"/>
<keyword evidence="7" id="KW-0406">Ion transport</keyword>
<keyword evidence="8 11" id="KW-0472">Membrane</keyword>
<evidence type="ECO:0000256" key="7">
    <source>
        <dbReference type="ARBA" id="ARBA00023065"/>
    </source>
</evidence>
<dbReference type="GO" id="GO:0015297">
    <property type="term" value="F:antiporter activity"/>
    <property type="evidence" value="ECO:0007669"/>
    <property type="project" value="UniProtKB-KW"/>
</dbReference>
<dbReference type="GO" id="GO:1902600">
    <property type="term" value="P:proton transmembrane transport"/>
    <property type="evidence" value="ECO:0007669"/>
    <property type="project" value="InterPro"/>
</dbReference>
<dbReference type="InParanoid" id="A0A0G4ENS2"/>
<dbReference type="PANTHER" id="PTHR43562:SF3">
    <property type="entry name" value="SODIUM ION_PROTON EXCHANGER (EUROFUNG)"/>
    <property type="match status" value="1"/>
</dbReference>
<keyword evidence="9" id="KW-0739">Sodium transport</keyword>
<comment type="subcellular location">
    <subcellularLocation>
        <location evidence="1">Membrane</location>
        <topology evidence="1">Multi-pass membrane protein</topology>
    </subcellularLocation>
</comment>
<dbReference type="Gene3D" id="1.20.1530.20">
    <property type="match status" value="1"/>
</dbReference>
<gene>
    <name evidence="13" type="ORF">Vbra_12541</name>
</gene>
<feature type="region of interest" description="Disordered" evidence="10">
    <location>
        <begin position="840"/>
        <end position="867"/>
    </location>
</feature>
<dbReference type="AlphaFoldDB" id="A0A0G4ENS2"/>
<dbReference type="STRING" id="1169540.A0A0G4ENS2"/>
<proteinExistence type="predicted"/>
<keyword evidence="4 11" id="KW-0812">Transmembrane</keyword>
<feature type="transmembrane region" description="Helical" evidence="11">
    <location>
        <begin position="502"/>
        <end position="527"/>
    </location>
</feature>
<dbReference type="InterPro" id="IPR002912">
    <property type="entry name" value="ACT_dom"/>
</dbReference>